<gene>
    <name evidence="4" type="ORF">NESM_000731600</name>
</gene>
<keyword evidence="3" id="KW-0812">Transmembrane</keyword>
<accession>A0AAW0EXI9</accession>
<feature type="compositionally biased region" description="Low complexity" evidence="2">
    <location>
        <begin position="703"/>
        <end position="727"/>
    </location>
</feature>
<evidence type="ECO:0000256" key="2">
    <source>
        <dbReference type="SAM" id="MobiDB-lite"/>
    </source>
</evidence>
<comment type="subcellular location">
    <subcellularLocation>
        <location evidence="1">Endoplasmic reticulum membrane</location>
    </subcellularLocation>
</comment>
<dbReference type="PANTHER" id="PTHR13466">
    <property type="entry name" value="TEX2 PROTEIN-RELATED"/>
    <property type="match status" value="1"/>
</dbReference>
<feature type="compositionally biased region" description="Gly residues" evidence="2">
    <location>
        <begin position="143"/>
        <end position="159"/>
    </location>
</feature>
<keyword evidence="3" id="KW-0472">Membrane</keyword>
<reference evidence="4 5" key="1">
    <citation type="journal article" date="2021" name="MBio">
        <title>A New Model Trypanosomatid, Novymonas esmeraldas: Genomic Perception of Its 'Candidatus Pandoraea novymonadis' Endosymbiont.</title>
        <authorList>
            <person name="Zakharova A."/>
            <person name="Saura A."/>
            <person name="Butenko A."/>
            <person name="Podesvova L."/>
            <person name="Warmusova S."/>
            <person name="Kostygov A.Y."/>
            <person name="Nenarokova A."/>
            <person name="Lukes J."/>
            <person name="Opperdoes F.R."/>
            <person name="Yurchenko V."/>
        </authorList>
    </citation>
    <scope>NUCLEOTIDE SEQUENCE [LARGE SCALE GENOMIC DNA]</scope>
    <source>
        <strain evidence="4 5">E262AT.01</strain>
    </source>
</reference>
<dbReference type="PANTHER" id="PTHR13466:SF0">
    <property type="entry name" value="SMP-LTD DOMAIN-CONTAINING PROTEIN"/>
    <property type="match status" value="1"/>
</dbReference>
<dbReference type="GO" id="GO:0005789">
    <property type="term" value="C:endoplasmic reticulum membrane"/>
    <property type="evidence" value="ECO:0007669"/>
    <property type="project" value="UniProtKB-SubCell"/>
</dbReference>
<feature type="compositionally biased region" description="Gly residues" evidence="2">
    <location>
        <begin position="228"/>
        <end position="238"/>
    </location>
</feature>
<dbReference type="GO" id="GO:0008289">
    <property type="term" value="F:lipid binding"/>
    <property type="evidence" value="ECO:0007669"/>
    <property type="project" value="TreeGrafter"/>
</dbReference>
<feature type="compositionally biased region" description="Polar residues" evidence="2">
    <location>
        <begin position="859"/>
        <end position="882"/>
    </location>
</feature>
<protein>
    <submittedName>
        <fullName evidence="4">Integral membrane protein conserved region (DUF2404)</fullName>
    </submittedName>
</protein>
<feature type="region of interest" description="Disordered" evidence="2">
    <location>
        <begin position="137"/>
        <end position="174"/>
    </location>
</feature>
<feature type="region of interest" description="Disordered" evidence="2">
    <location>
        <begin position="802"/>
        <end position="882"/>
    </location>
</feature>
<feature type="region of interest" description="Disordered" evidence="2">
    <location>
        <begin position="54"/>
        <end position="79"/>
    </location>
</feature>
<feature type="compositionally biased region" description="Polar residues" evidence="2">
    <location>
        <begin position="737"/>
        <end position="754"/>
    </location>
</feature>
<feature type="region of interest" description="Disordered" evidence="2">
    <location>
        <begin position="668"/>
        <end position="783"/>
    </location>
</feature>
<keyword evidence="3" id="KW-1133">Transmembrane helix</keyword>
<feature type="compositionally biased region" description="Low complexity" evidence="2">
    <location>
        <begin position="329"/>
        <end position="338"/>
    </location>
</feature>
<proteinExistence type="predicted"/>
<feature type="compositionally biased region" description="Acidic residues" evidence="2">
    <location>
        <begin position="367"/>
        <end position="377"/>
    </location>
</feature>
<evidence type="ECO:0000256" key="3">
    <source>
        <dbReference type="SAM" id="Phobius"/>
    </source>
</evidence>
<feature type="region of interest" description="Disordered" evidence="2">
    <location>
        <begin position="306"/>
        <end position="401"/>
    </location>
</feature>
<sequence>MAEVSAFVYGWIAGIVAVVIWILYGIGTLLRMMRSVNDIFAHIPGLAHLAERKSAGQEAGQRGGSGGSTAADQGLEGLTGSTKRMTPITAAATCMMSWYGPDGSTGPPVECRLALDNNVVTVYQLLHLTDSNTGSVGASVAASGGGGGRSGSTGKGAAGRSGSTRSTSKDARRDANAFRTAAGVTMVEHRKGRVSVLRTTVMEVRHFNVAKKTTDGAATTAGASSEKVGGGGGGGGAAKGRAQFSSSSAQRGGVETSGRWEETLPGSEASSGGGTEALAAANTPPANADVDAFFTGRVLIWRTMDGSPLLSSTSTPDAEAGRGGRRRSASAASPLAASPMRGGARAPPSTSPSIHSGDSHTAHSSSAEEDVTEDGEADSAHEQRRSPHHGGGGGHHRHRRSMMGDMENWSCVVLKFERSRESERWLSLLSGLKEARAWHDFAKSLPNPDTVNTFLSRFFFQNMRLNGLSDALIKQIRKKLQELPAKKFPRDLGGDLILDDFLIGTQIPWISDVSEPTVSANGEVGFDFNLLYKGGEGGFTLFFRLALTYRGLRIPHVVFSVKLLELEATVHLSIGPPPSKKFWIGGHKPPILRLEVHQGCASGKGVLHRVLTALPDLSGIMTNLIKLYLFSDMVLPYMDDFPLPSVVKSPKGSQADLRVRTFDWQRAAKISGAPERRGSTTSARSDGSDASGNKTERRGSSGSGVSASPHSPGGRSSAVAASSFASARGPPGPSGSRADSQQASPRRDSLNSAATAAKARLPPLRDGGGGGGGGGGGDRVSLSAGSFATRSSLEVASPVLLASPTAAPAPPSSRAAARSSEERSAPHLANTTSFAASGGGASMASEPASNTALDDSLYGDTTTVHSESEGVLSSTGALKTGGSRTLRNLKSLLKLKGKDMARESVSRSKKS</sequence>
<evidence type="ECO:0000313" key="4">
    <source>
        <dbReference type="EMBL" id="KAK7197787.1"/>
    </source>
</evidence>
<feature type="compositionally biased region" description="Gly residues" evidence="2">
    <location>
        <begin position="766"/>
        <end position="778"/>
    </location>
</feature>
<dbReference type="Proteomes" id="UP001430356">
    <property type="component" value="Unassembled WGS sequence"/>
</dbReference>
<feature type="compositionally biased region" description="Polar residues" evidence="2">
    <location>
        <begin position="679"/>
        <end position="693"/>
    </location>
</feature>
<organism evidence="4 5">
    <name type="scientific">Novymonas esmeraldas</name>
    <dbReference type="NCBI Taxonomy" id="1808958"/>
    <lineage>
        <taxon>Eukaryota</taxon>
        <taxon>Discoba</taxon>
        <taxon>Euglenozoa</taxon>
        <taxon>Kinetoplastea</taxon>
        <taxon>Metakinetoplastina</taxon>
        <taxon>Trypanosomatida</taxon>
        <taxon>Trypanosomatidae</taxon>
        <taxon>Novymonas</taxon>
    </lineage>
</organism>
<name>A0AAW0EXI9_9TRYP</name>
<feature type="compositionally biased region" description="Low complexity" evidence="2">
    <location>
        <begin position="802"/>
        <end position="818"/>
    </location>
</feature>
<feature type="compositionally biased region" description="Low complexity" evidence="2">
    <location>
        <begin position="215"/>
        <end position="227"/>
    </location>
</feature>
<feature type="region of interest" description="Disordered" evidence="2">
    <location>
        <begin position="213"/>
        <end position="288"/>
    </location>
</feature>
<evidence type="ECO:0000256" key="1">
    <source>
        <dbReference type="ARBA" id="ARBA00004586"/>
    </source>
</evidence>
<feature type="transmembrane region" description="Helical" evidence="3">
    <location>
        <begin position="6"/>
        <end position="26"/>
    </location>
</feature>
<evidence type="ECO:0000313" key="5">
    <source>
        <dbReference type="Proteomes" id="UP001430356"/>
    </source>
</evidence>
<comment type="caution">
    <text evidence="4">The sequence shown here is derived from an EMBL/GenBank/DDBJ whole genome shotgun (WGS) entry which is preliminary data.</text>
</comment>
<dbReference type="AlphaFoldDB" id="A0AAW0EXI9"/>
<feature type="compositionally biased region" description="Low complexity" evidence="2">
    <location>
        <begin position="266"/>
        <end position="288"/>
    </location>
</feature>
<dbReference type="EMBL" id="JAECZO010000119">
    <property type="protein sequence ID" value="KAK7197787.1"/>
    <property type="molecule type" value="Genomic_DNA"/>
</dbReference>
<dbReference type="CDD" id="cd21675">
    <property type="entry name" value="SMP_TEX2"/>
    <property type="match status" value="1"/>
</dbReference>
<keyword evidence="5" id="KW-1185">Reference proteome</keyword>